<gene>
    <name evidence="1" type="ORF">K0T92_16330</name>
</gene>
<dbReference type="RefSeq" id="WP_219873546.1">
    <property type="nucleotide sequence ID" value="NZ_JAHZIJ010000012.1"/>
</dbReference>
<accession>A0ABS7D9Q2</accession>
<proteinExistence type="predicted"/>
<comment type="caution">
    <text evidence="1">The sequence shown here is derived from an EMBL/GenBank/DDBJ whole genome shotgun (WGS) entry which is preliminary data.</text>
</comment>
<sequence length="257" mass="29597">MWKLHLDQSNLAHQLARMSLLPHLAIITEWDNSEREHYYLFSAHLQHVNFPGEYNLAKYKFEVLLLILNAALSLDGDKHQLHGSDILYTYPNGVSQTHYGHQDPMLHIEQLQNPFVTAASLPDERPDNRVSRIISLAHDDELVREVIVLYGLSLGDYLYLLINIFKISENIEHDFKQMLTHPKMNAAIQKRIEDELKKFRNGTTIRHYMNTRAGSGLQARHGANTTVFNKSKPTVNEILNDVQKLINAWLDAKLELG</sequence>
<dbReference type="Proteomes" id="UP000812277">
    <property type="component" value="Unassembled WGS sequence"/>
</dbReference>
<evidence type="ECO:0000313" key="2">
    <source>
        <dbReference type="Proteomes" id="UP000812277"/>
    </source>
</evidence>
<organism evidence="1 2">
    <name type="scientific">Paenibacillus oenotherae</name>
    <dbReference type="NCBI Taxonomy" id="1435645"/>
    <lineage>
        <taxon>Bacteria</taxon>
        <taxon>Bacillati</taxon>
        <taxon>Bacillota</taxon>
        <taxon>Bacilli</taxon>
        <taxon>Bacillales</taxon>
        <taxon>Paenibacillaceae</taxon>
        <taxon>Paenibacillus</taxon>
    </lineage>
</organism>
<evidence type="ECO:0000313" key="1">
    <source>
        <dbReference type="EMBL" id="MBW7476301.1"/>
    </source>
</evidence>
<keyword evidence="2" id="KW-1185">Reference proteome</keyword>
<reference evidence="1 2" key="1">
    <citation type="submission" date="2021-07" db="EMBL/GenBank/DDBJ databases">
        <title>Paenibacillus radiodurans sp. nov., isolated from the southeastern edge of Tengger Desert.</title>
        <authorList>
            <person name="Zhang G."/>
        </authorList>
    </citation>
    <scope>NUCLEOTIDE SEQUENCE [LARGE SCALE GENOMIC DNA]</scope>
    <source>
        <strain evidence="1 2">DT7-4</strain>
    </source>
</reference>
<evidence type="ECO:0008006" key="3">
    <source>
        <dbReference type="Google" id="ProtNLM"/>
    </source>
</evidence>
<dbReference type="EMBL" id="JAHZIJ010000012">
    <property type="protein sequence ID" value="MBW7476301.1"/>
    <property type="molecule type" value="Genomic_DNA"/>
</dbReference>
<protein>
    <recommendedName>
        <fullName evidence="3">Cthe-2314-like HEPN domain-containing protein</fullName>
    </recommendedName>
</protein>
<name>A0ABS7D9Q2_9BACL</name>